<proteinExistence type="predicted"/>
<evidence type="ECO:0000313" key="2">
    <source>
        <dbReference type="EMBL" id="GAA1229093.1"/>
    </source>
</evidence>
<dbReference type="Proteomes" id="UP001500037">
    <property type="component" value="Unassembled WGS sequence"/>
</dbReference>
<feature type="transmembrane region" description="Helical" evidence="1">
    <location>
        <begin position="163"/>
        <end position="183"/>
    </location>
</feature>
<organism evidence="2 3">
    <name type="scientific">Kitasatospora nipponensis</name>
    <dbReference type="NCBI Taxonomy" id="258049"/>
    <lineage>
        <taxon>Bacteria</taxon>
        <taxon>Bacillati</taxon>
        <taxon>Actinomycetota</taxon>
        <taxon>Actinomycetes</taxon>
        <taxon>Kitasatosporales</taxon>
        <taxon>Streptomycetaceae</taxon>
        <taxon>Kitasatospora</taxon>
    </lineage>
</organism>
<feature type="transmembrane region" description="Helical" evidence="1">
    <location>
        <begin position="137"/>
        <end position="157"/>
    </location>
</feature>
<dbReference type="Pfam" id="PF10067">
    <property type="entry name" value="DUF2306"/>
    <property type="match status" value="1"/>
</dbReference>
<accession>A0ABN1W349</accession>
<evidence type="ECO:0000256" key="1">
    <source>
        <dbReference type="SAM" id="Phobius"/>
    </source>
</evidence>
<gene>
    <name evidence="2" type="ORF">GCM10009665_19480</name>
</gene>
<reference evidence="2 3" key="1">
    <citation type="journal article" date="2019" name="Int. J. Syst. Evol. Microbiol.">
        <title>The Global Catalogue of Microorganisms (GCM) 10K type strain sequencing project: providing services to taxonomists for standard genome sequencing and annotation.</title>
        <authorList>
            <consortium name="The Broad Institute Genomics Platform"/>
            <consortium name="The Broad Institute Genome Sequencing Center for Infectious Disease"/>
            <person name="Wu L."/>
            <person name="Ma J."/>
        </authorList>
    </citation>
    <scope>NUCLEOTIDE SEQUENCE [LARGE SCALE GENOMIC DNA]</scope>
    <source>
        <strain evidence="2 3">JCM 13004</strain>
    </source>
</reference>
<dbReference type="EMBL" id="BAAALF010000023">
    <property type="protein sequence ID" value="GAA1229093.1"/>
    <property type="molecule type" value="Genomic_DNA"/>
</dbReference>
<feature type="transmembrane region" description="Helical" evidence="1">
    <location>
        <begin position="75"/>
        <end position="95"/>
    </location>
</feature>
<sequence>MTVLAFLTALLASRYFGRDPDDFLPEQRAVYLAHLTPLLLHIGGGVAATVLGPWQFLPRLRTRHPAVHRLIGRGYLLSVLVTGIGGLAMAPHGLYGPIAPLGFATLAVLLLGTTTAAFVTVRRGAVARHRVWMTRSYALIFAAVTFRLWVSLLPMAGVPFEQAYMSGAWTCSLINLLVADRLTARPTPRRSTREAEAGRAETRAA</sequence>
<keyword evidence="1" id="KW-1133">Transmembrane helix</keyword>
<name>A0ABN1W349_9ACTN</name>
<keyword evidence="1" id="KW-0472">Membrane</keyword>
<comment type="caution">
    <text evidence="2">The sequence shown here is derived from an EMBL/GenBank/DDBJ whole genome shotgun (WGS) entry which is preliminary data.</text>
</comment>
<feature type="transmembrane region" description="Helical" evidence="1">
    <location>
        <begin position="30"/>
        <end position="54"/>
    </location>
</feature>
<dbReference type="InterPro" id="IPR018750">
    <property type="entry name" value="DUF2306_membrane"/>
</dbReference>
<keyword evidence="3" id="KW-1185">Reference proteome</keyword>
<evidence type="ECO:0000313" key="3">
    <source>
        <dbReference type="Proteomes" id="UP001500037"/>
    </source>
</evidence>
<keyword evidence="1" id="KW-0812">Transmembrane</keyword>
<protein>
    <submittedName>
        <fullName evidence="2">DUF2306 domain-containing protein</fullName>
    </submittedName>
</protein>
<feature type="transmembrane region" description="Helical" evidence="1">
    <location>
        <begin position="101"/>
        <end position="125"/>
    </location>
</feature>